<organism evidence="1 2">
    <name type="scientific">Gigaspora margarita</name>
    <dbReference type="NCBI Taxonomy" id="4874"/>
    <lineage>
        <taxon>Eukaryota</taxon>
        <taxon>Fungi</taxon>
        <taxon>Fungi incertae sedis</taxon>
        <taxon>Mucoromycota</taxon>
        <taxon>Glomeromycotina</taxon>
        <taxon>Glomeromycetes</taxon>
        <taxon>Diversisporales</taxon>
        <taxon>Gigasporaceae</taxon>
        <taxon>Gigaspora</taxon>
    </lineage>
</organism>
<accession>A0ABN7VMR8</accession>
<dbReference type="Proteomes" id="UP000789901">
    <property type="component" value="Unassembled WGS sequence"/>
</dbReference>
<evidence type="ECO:0000313" key="1">
    <source>
        <dbReference type="EMBL" id="CAG8786521.1"/>
    </source>
</evidence>
<protein>
    <submittedName>
        <fullName evidence="1">43781_t:CDS:1</fullName>
    </submittedName>
</protein>
<sequence length="388" mass="44979">MPTCSTCTGILSSNAFIFKGKNYDTCNHCRTSRAEKRNTKKNKLLNDSDLEQMFIEIISIQEISNYIANAIDDLNDYAELSLTFCVRLDEDTIKDIDRNVRIIAKLIIDKIEEDLESNNCAKPLSPHSSVGNAYFMCFQSFKLEHEFKNSIHEKIFHYNCNGKISIKIDILVAKAKVVLKHKLLYERPVNVTTPSEIKQEISKNLDLNPIELHKISSMYVFNQQQENEYELCYQLETDNTTAIVNTTESQYFIDLEHWICSYPSFFQSHFLLCKHLIHKASEKSGTQGSQNISKNIEAFRMYNKVNMLNQNLTNENEEDITKRWQKIESKLVAIQHLVVHINEELNANNFQHIEAIINNLDGAFTIISDIEKAKNQRVRYIIWHGSKP</sequence>
<dbReference type="EMBL" id="CAJVQB010018100">
    <property type="protein sequence ID" value="CAG8786521.1"/>
    <property type="molecule type" value="Genomic_DNA"/>
</dbReference>
<evidence type="ECO:0000313" key="2">
    <source>
        <dbReference type="Proteomes" id="UP000789901"/>
    </source>
</evidence>
<name>A0ABN7VMR8_GIGMA</name>
<gene>
    <name evidence="1" type="ORF">GMARGA_LOCUS20531</name>
</gene>
<keyword evidence="2" id="KW-1185">Reference proteome</keyword>
<reference evidence="1 2" key="1">
    <citation type="submission" date="2021-06" db="EMBL/GenBank/DDBJ databases">
        <authorList>
            <person name="Kallberg Y."/>
            <person name="Tangrot J."/>
            <person name="Rosling A."/>
        </authorList>
    </citation>
    <scope>NUCLEOTIDE SEQUENCE [LARGE SCALE GENOMIC DNA]</scope>
    <source>
        <strain evidence="1 2">120-4 pot B 10/14</strain>
    </source>
</reference>
<comment type="caution">
    <text evidence="1">The sequence shown here is derived from an EMBL/GenBank/DDBJ whole genome shotgun (WGS) entry which is preliminary data.</text>
</comment>
<proteinExistence type="predicted"/>